<keyword evidence="1" id="KW-0614">Plasmid</keyword>
<keyword evidence="2" id="KW-1185">Reference proteome</keyword>
<protein>
    <submittedName>
        <fullName evidence="1">Uncharacterized protein</fullName>
    </submittedName>
</protein>
<gene>
    <name evidence="1" type="ORF">NIES21_60410</name>
</gene>
<accession>A0A1Z4GRL8</accession>
<evidence type="ECO:0000313" key="1">
    <source>
        <dbReference type="EMBL" id="BAY20171.1"/>
    </source>
</evidence>
<evidence type="ECO:0000313" key="2">
    <source>
        <dbReference type="Proteomes" id="UP000218287"/>
    </source>
</evidence>
<dbReference type="AlphaFoldDB" id="A0A1Z4GRL8"/>
<geneLocation type="plasmid" evidence="2">
    <name>Plasmid2 dna</name>
</geneLocation>
<reference evidence="1 2" key="1">
    <citation type="submission" date="2017-06" db="EMBL/GenBank/DDBJ databases">
        <title>Genome sequencing of cyanobaciteial culture collection at National Institute for Environmental Studies (NIES).</title>
        <authorList>
            <person name="Hirose Y."/>
            <person name="Shimura Y."/>
            <person name="Fujisawa T."/>
            <person name="Nakamura Y."/>
            <person name="Kawachi M."/>
        </authorList>
    </citation>
    <scope>NUCLEOTIDE SEQUENCE [LARGE SCALE GENOMIC DNA]</scope>
    <source>
        <strain evidence="1 2">NIES-21</strain>
        <plasmid evidence="2">Plasmid2 dna</plasmid>
    </source>
</reference>
<proteinExistence type="predicted"/>
<sequence>MNLLDFLNKWAGNDTETEQKLKGMLSTFFERDPRTIRNWVNNTPQYVRWNLKRLDKEWEQLGRINYAIFFED</sequence>
<organism evidence="1 2">
    <name type="scientific">Anabaenopsis circularis NIES-21</name>
    <dbReference type="NCBI Taxonomy" id="1085406"/>
    <lineage>
        <taxon>Bacteria</taxon>
        <taxon>Bacillati</taxon>
        <taxon>Cyanobacteriota</taxon>
        <taxon>Cyanophyceae</taxon>
        <taxon>Nostocales</taxon>
        <taxon>Nodulariaceae</taxon>
        <taxon>Anabaenopsis</taxon>
    </lineage>
</organism>
<name>A0A1Z4GRL8_9CYAN</name>
<dbReference type="OrthoDB" id="7729387at2"/>
<dbReference type="EMBL" id="AP018176">
    <property type="protein sequence ID" value="BAY20171.1"/>
    <property type="molecule type" value="Genomic_DNA"/>
</dbReference>
<dbReference type="Proteomes" id="UP000218287">
    <property type="component" value="Plasmid Plasmid2 dna"/>
</dbReference>